<dbReference type="AlphaFoldDB" id="A0A2R8BKC1"/>
<dbReference type="PANTHER" id="PTHR13887">
    <property type="entry name" value="GLUTATHIONE S-TRANSFERASE KAPPA"/>
    <property type="match status" value="1"/>
</dbReference>
<dbReference type="OrthoDB" id="8478320at2"/>
<dbReference type="Proteomes" id="UP000244924">
    <property type="component" value="Unassembled WGS sequence"/>
</dbReference>
<comment type="function">
    <text evidence="1">May be required for disulfide bond formation in some proteins.</text>
</comment>
<dbReference type="Gene3D" id="3.40.30.10">
    <property type="entry name" value="Glutaredoxin"/>
    <property type="match status" value="1"/>
</dbReference>
<evidence type="ECO:0000313" key="4">
    <source>
        <dbReference type="EMBL" id="SPH23814.1"/>
    </source>
</evidence>
<dbReference type="InterPro" id="IPR013766">
    <property type="entry name" value="Thioredoxin_domain"/>
</dbReference>
<feature type="domain" description="Thioredoxin" evidence="3">
    <location>
        <begin position="30"/>
        <end position="223"/>
    </location>
</feature>
<dbReference type="InterPro" id="IPR012336">
    <property type="entry name" value="Thioredoxin-like_fold"/>
</dbReference>
<organism evidence="4 5">
    <name type="scientific">Albidovulum aquaemixtae</name>
    <dbReference type="NCBI Taxonomy" id="1542388"/>
    <lineage>
        <taxon>Bacteria</taxon>
        <taxon>Pseudomonadati</taxon>
        <taxon>Pseudomonadota</taxon>
        <taxon>Alphaproteobacteria</taxon>
        <taxon>Rhodobacterales</taxon>
        <taxon>Paracoccaceae</taxon>
        <taxon>Albidovulum</taxon>
    </lineage>
</organism>
<evidence type="ECO:0000256" key="1">
    <source>
        <dbReference type="ARBA" id="ARBA00003565"/>
    </source>
</evidence>
<comment type="similarity">
    <text evidence="2">Belongs to the thioredoxin family. DsbA subfamily.</text>
</comment>
<dbReference type="RefSeq" id="WP_108853891.1">
    <property type="nucleotide sequence ID" value="NZ_OMOQ01000002.1"/>
</dbReference>
<dbReference type="InterPro" id="IPR036249">
    <property type="entry name" value="Thioredoxin-like_sf"/>
</dbReference>
<gene>
    <name evidence="4" type="primary">bdbD_2</name>
    <name evidence="4" type="ORF">DEA8626_02886</name>
</gene>
<evidence type="ECO:0000313" key="5">
    <source>
        <dbReference type="Proteomes" id="UP000244924"/>
    </source>
</evidence>
<dbReference type="SUPFAM" id="SSF52833">
    <property type="entry name" value="Thioredoxin-like"/>
    <property type="match status" value="1"/>
</dbReference>
<proteinExistence type="inferred from homology"/>
<evidence type="ECO:0000259" key="3">
    <source>
        <dbReference type="PROSITE" id="PS51352"/>
    </source>
</evidence>
<dbReference type="PROSITE" id="PS51352">
    <property type="entry name" value="THIOREDOXIN_2"/>
    <property type="match status" value="1"/>
</dbReference>
<dbReference type="Pfam" id="PF13462">
    <property type="entry name" value="Thioredoxin_4"/>
    <property type="match status" value="1"/>
</dbReference>
<reference evidence="4 5" key="1">
    <citation type="submission" date="2018-03" db="EMBL/GenBank/DDBJ databases">
        <authorList>
            <person name="Keele B.F."/>
        </authorList>
    </citation>
    <scope>NUCLEOTIDE SEQUENCE [LARGE SCALE GENOMIC DNA]</scope>
    <source>
        <strain evidence="4 5">CECT 8626</strain>
    </source>
</reference>
<protein>
    <submittedName>
        <fullName evidence="4">Disulfide bond formation protein D</fullName>
    </submittedName>
</protein>
<evidence type="ECO:0000256" key="2">
    <source>
        <dbReference type="ARBA" id="ARBA00005791"/>
    </source>
</evidence>
<keyword evidence="5" id="KW-1185">Reference proteome</keyword>
<dbReference type="PANTHER" id="PTHR13887:SF56">
    <property type="entry name" value="THIOREDOXIN-LIKE REDUCTASE RV2466C"/>
    <property type="match status" value="1"/>
</dbReference>
<sequence>MSKTYLVAGAVALAVAAGGFWMTRTETANLPPAFSAAAVAQEAAAGSEAQMVPDMVLGQADAPVTVVEYASFTCPHCANFHDTVFDQLKANYIDTGKVRFVYREVYFDKFGLWAGMIARCGGPEKYFGITDLIYDTQQEWIAPGDAAGIAENLRKIGLKAGLGKDELDACLADNDMAKAMVATYQANAQKDEINSTPSFVVDGQKYSNMSYEDFAKLLDEKLAN</sequence>
<name>A0A2R8BKC1_9RHOB</name>
<accession>A0A2R8BKC1</accession>
<dbReference type="EMBL" id="OMOQ01000002">
    <property type="protein sequence ID" value="SPH23814.1"/>
    <property type="molecule type" value="Genomic_DNA"/>
</dbReference>